<name>A0AAV4HSH5_9GAST</name>
<proteinExistence type="predicted"/>
<feature type="signal peptide" evidence="1">
    <location>
        <begin position="1"/>
        <end position="17"/>
    </location>
</feature>
<accession>A0AAV4HSH5</accession>
<dbReference type="AlphaFoldDB" id="A0AAV4HSH5"/>
<dbReference type="EMBL" id="BMAT01002201">
    <property type="protein sequence ID" value="GFS01154.1"/>
    <property type="molecule type" value="Genomic_DNA"/>
</dbReference>
<comment type="caution">
    <text evidence="2">The sequence shown here is derived from an EMBL/GenBank/DDBJ whole genome shotgun (WGS) entry which is preliminary data.</text>
</comment>
<protein>
    <submittedName>
        <fullName evidence="2">Uncharacterized protein</fullName>
    </submittedName>
</protein>
<keyword evidence="1" id="KW-0732">Signal</keyword>
<evidence type="ECO:0000313" key="2">
    <source>
        <dbReference type="EMBL" id="GFS01154.1"/>
    </source>
</evidence>
<gene>
    <name evidence="2" type="ORF">ElyMa_001089000</name>
</gene>
<reference evidence="2 3" key="1">
    <citation type="journal article" date="2021" name="Elife">
        <title>Chloroplast acquisition without the gene transfer in kleptoplastic sea slugs, Plakobranchus ocellatus.</title>
        <authorList>
            <person name="Maeda T."/>
            <person name="Takahashi S."/>
            <person name="Yoshida T."/>
            <person name="Shimamura S."/>
            <person name="Takaki Y."/>
            <person name="Nagai Y."/>
            <person name="Toyoda A."/>
            <person name="Suzuki Y."/>
            <person name="Arimoto A."/>
            <person name="Ishii H."/>
            <person name="Satoh N."/>
            <person name="Nishiyama T."/>
            <person name="Hasebe M."/>
            <person name="Maruyama T."/>
            <person name="Minagawa J."/>
            <person name="Obokata J."/>
            <person name="Shigenobu S."/>
        </authorList>
    </citation>
    <scope>NUCLEOTIDE SEQUENCE [LARGE SCALE GENOMIC DNA]</scope>
</reference>
<organism evidence="2 3">
    <name type="scientific">Elysia marginata</name>
    <dbReference type="NCBI Taxonomy" id="1093978"/>
    <lineage>
        <taxon>Eukaryota</taxon>
        <taxon>Metazoa</taxon>
        <taxon>Spiralia</taxon>
        <taxon>Lophotrochozoa</taxon>
        <taxon>Mollusca</taxon>
        <taxon>Gastropoda</taxon>
        <taxon>Heterobranchia</taxon>
        <taxon>Euthyneura</taxon>
        <taxon>Panpulmonata</taxon>
        <taxon>Sacoglossa</taxon>
        <taxon>Placobranchoidea</taxon>
        <taxon>Plakobranchidae</taxon>
        <taxon>Elysia</taxon>
    </lineage>
</organism>
<evidence type="ECO:0000256" key="1">
    <source>
        <dbReference type="SAM" id="SignalP"/>
    </source>
</evidence>
<sequence length="155" mass="18483">MQVRPFCILLLVPVFGAFDLLTEEKLRKKNFQETFHFGDWKEDIVRYLFEQHSHFVCSCNNYTMAFGTISYSIYNGTGNLHERYSKVYQIRSIPMYVTVCNFLQGRSLQHQGRYRLKKYCFRGGAREKRAHAILIDQEKDVKERFKLLFMGVWDS</sequence>
<feature type="chain" id="PRO_5043808655" evidence="1">
    <location>
        <begin position="18"/>
        <end position="155"/>
    </location>
</feature>
<evidence type="ECO:0000313" key="3">
    <source>
        <dbReference type="Proteomes" id="UP000762676"/>
    </source>
</evidence>
<keyword evidence="3" id="KW-1185">Reference proteome</keyword>
<dbReference type="Proteomes" id="UP000762676">
    <property type="component" value="Unassembled WGS sequence"/>
</dbReference>